<evidence type="ECO:0000256" key="6">
    <source>
        <dbReference type="ARBA" id="ARBA00032263"/>
    </source>
</evidence>
<evidence type="ECO:0000256" key="2">
    <source>
        <dbReference type="ARBA" id="ARBA00011177"/>
    </source>
</evidence>
<dbReference type="FunFam" id="1.10.472.10:FF:000070">
    <property type="entry name" value="CYCLIN D32"/>
    <property type="match status" value="1"/>
</dbReference>
<evidence type="ECO:0000256" key="5">
    <source>
        <dbReference type="ARBA" id="ARBA00023306"/>
    </source>
</evidence>
<feature type="domain" description="Cyclin C-terminal" evidence="10">
    <location>
        <begin position="223"/>
        <end position="350"/>
    </location>
</feature>
<proteinExistence type="inferred from homology"/>
<evidence type="ECO:0000256" key="1">
    <source>
        <dbReference type="ARBA" id="ARBA00009065"/>
    </source>
</evidence>
<feature type="compositionally biased region" description="Low complexity" evidence="8">
    <location>
        <begin position="345"/>
        <end position="364"/>
    </location>
</feature>
<dbReference type="InterPro" id="IPR048258">
    <property type="entry name" value="Cyclins_cyclin-box"/>
</dbReference>
<accession>A0A4Y1QTJ9</accession>
<dbReference type="InterPro" id="IPR013763">
    <property type="entry name" value="Cyclin-like_dom"/>
</dbReference>
<evidence type="ECO:0000259" key="9">
    <source>
        <dbReference type="SMART" id="SM00385"/>
    </source>
</evidence>
<dbReference type="Pfam" id="PF02984">
    <property type="entry name" value="Cyclin_C"/>
    <property type="match status" value="1"/>
</dbReference>
<evidence type="ECO:0000256" key="4">
    <source>
        <dbReference type="ARBA" id="ARBA00023127"/>
    </source>
</evidence>
<dbReference type="InterPro" id="IPR039361">
    <property type="entry name" value="Cyclin"/>
</dbReference>
<dbReference type="GO" id="GO:0010444">
    <property type="term" value="P:guard mother cell differentiation"/>
    <property type="evidence" value="ECO:0007669"/>
    <property type="project" value="UniProtKB-ARBA"/>
</dbReference>
<dbReference type="Gene3D" id="1.10.472.10">
    <property type="entry name" value="Cyclin-like"/>
    <property type="match status" value="2"/>
</dbReference>
<dbReference type="SMART" id="SM00385">
    <property type="entry name" value="CYCLIN"/>
    <property type="match status" value="1"/>
</dbReference>
<feature type="region of interest" description="Disordered" evidence="8">
    <location>
        <begin position="1"/>
        <end position="28"/>
    </location>
</feature>
<comment type="similarity">
    <text evidence="1">Belongs to the cyclin family. Cyclin D subfamily.</text>
</comment>
<keyword evidence="5" id="KW-0131">Cell cycle</keyword>
<protein>
    <recommendedName>
        <fullName evidence="6">B-like cyclin</fullName>
    </recommendedName>
</protein>
<gene>
    <name evidence="11" type="ORF">Prudu_003685</name>
</gene>
<evidence type="ECO:0000259" key="10">
    <source>
        <dbReference type="SMART" id="SM01332"/>
    </source>
</evidence>
<dbReference type="SUPFAM" id="SSF47954">
    <property type="entry name" value="Cyclin-like"/>
    <property type="match status" value="2"/>
</dbReference>
<feature type="compositionally biased region" description="Basic and acidic residues" evidence="8">
    <location>
        <begin position="11"/>
        <end position="21"/>
    </location>
</feature>
<sequence>MSRNQTSSSQKKMDQHHHQQEVESSEEQNPVFLLDALYCSEEHLEEQASIVEYFQEEDEFVGDSCCYSNISSYKPIKVPILLEQDLFWDNEELISLLSKEAEQNGELQKPLQISSSVSGARKEAVDWMLRVITHFSFSALTAVLAVDYFDRFFFSLQFQIEKPWTTQLAAVACLSLAAKVEETQVPLLLDFQVEDSKYFFEARTIKRMEILVLSTLQWKMNPVTPLSFVDYITRRLGLKHHLCWEFLKRCELILLNLISDSRFMSFLPSVVATATMLHVVNNIEPCLHVEYQNQLLGILGIDKDKVDDCYKLVLELSSSGGHGKPSNKRKFGSIPGSPNGVIDMSFSSDSSNDSWAVASSVSSSPEPLSKKRKLSHNPNAEILSFIPR</sequence>
<keyword evidence="4 7" id="KW-0195">Cyclin</keyword>
<dbReference type="InterPro" id="IPR004367">
    <property type="entry name" value="Cyclin_C-dom"/>
</dbReference>
<dbReference type="CDD" id="cd20544">
    <property type="entry name" value="CYCLIN_AtCycD-like_rpt2"/>
    <property type="match status" value="1"/>
</dbReference>
<dbReference type="FunFam" id="1.10.472.10:FF:000060">
    <property type="entry name" value="D6-type cyclin"/>
    <property type="match status" value="1"/>
</dbReference>
<evidence type="ECO:0000313" key="11">
    <source>
        <dbReference type="EMBL" id="BBG95203.1"/>
    </source>
</evidence>
<feature type="compositionally biased region" description="Polar residues" evidence="8">
    <location>
        <begin position="1"/>
        <end position="10"/>
    </location>
</feature>
<reference evidence="11" key="1">
    <citation type="journal article" date="2019" name="Science">
        <title>Mutation of a bHLH transcription factor allowed almond domestication.</title>
        <authorList>
            <person name="Sanchez-Perez R."/>
            <person name="Pavan S."/>
            <person name="Mazzeo R."/>
            <person name="Moldovan C."/>
            <person name="Aiese Cigliano R."/>
            <person name="Del Cueto J."/>
            <person name="Ricciardi F."/>
            <person name="Lotti C."/>
            <person name="Ricciardi L."/>
            <person name="Dicenta F."/>
            <person name="Lopez-Marques R.L."/>
            <person name="Lindberg Moller B."/>
        </authorList>
    </citation>
    <scope>NUCLEOTIDE SEQUENCE</scope>
</reference>
<evidence type="ECO:0000256" key="7">
    <source>
        <dbReference type="RuleBase" id="RU000383"/>
    </source>
</evidence>
<dbReference type="Pfam" id="PF00134">
    <property type="entry name" value="Cyclin_N"/>
    <property type="match status" value="1"/>
</dbReference>
<name>A0A4Y1QTJ9_PRUDU</name>
<evidence type="ECO:0000256" key="8">
    <source>
        <dbReference type="SAM" id="MobiDB-lite"/>
    </source>
</evidence>
<comment type="subunit">
    <text evidence="2">Interacts with the CDC2 protein kinase to form a serine/threonine kinase holoenzyme complex also known as maturation promoting factor (MPF). The cyclin subunit imparts substrate specificity to the complex.</text>
</comment>
<dbReference type="SMART" id="SM01332">
    <property type="entry name" value="Cyclin_C"/>
    <property type="match status" value="1"/>
</dbReference>
<dbReference type="EMBL" id="AP019297">
    <property type="protein sequence ID" value="BBG95203.1"/>
    <property type="molecule type" value="Genomic_DNA"/>
</dbReference>
<keyword evidence="3" id="KW-0132">Cell division</keyword>
<dbReference type="PROSITE" id="PS00292">
    <property type="entry name" value="CYCLINS"/>
    <property type="match status" value="1"/>
</dbReference>
<organism evidence="11">
    <name type="scientific">Prunus dulcis</name>
    <name type="common">Almond</name>
    <name type="synonym">Amygdalus dulcis</name>
    <dbReference type="NCBI Taxonomy" id="3755"/>
    <lineage>
        <taxon>Eukaryota</taxon>
        <taxon>Viridiplantae</taxon>
        <taxon>Streptophyta</taxon>
        <taxon>Embryophyta</taxon>
        <taxon>Tracheophyta</taxon>
        <taxon>Spermatophyta</taxon>
        <taxon>Magnoliopsida</taxon>
        <taxon>eudicotyledons</taxon>
        <taxon>Gunneridae</taxon>
        <taxon>Pentapetalae</taxon>
        <taxon>rosids</taxon>
        <taxon>fabids</taxon>
        <taxon>Rosales</taxon>
        <taxon>Rosaceae</taxon>
        <taxon>Amygdaloideae</taxon>
        <taxon>Amygdaleae</taxon>
        <taxon>Prunus</taxon>
    </lineage>
</organism>
<evidence type="ECO:0000256" key="3">
    <source>
        <dbReference type="ARBA" id="ARBA00022618"/>
    </source>
</evidence>
<feature type="domain" description="Cyclin-like" evidence="9">
    <location>
        <begin position="126"/>
        <end position="214"/>
    </location>
</feature>
<dbReference type="InterPro" id="IPR006671">
    <property type="entry name" value="Cyclin_N"/>
</dbReference>
<dbReference type="AlphaFoldDB" id="A0A4Y1QTJ9"/>
<dbReference type="PANTHER" id="PTHR10177">
    <property type="entry name" value="CYCLINS"/>
    <property type="match status" value="1"/>
</dbReference>
<dbReference type="InterPro" id="IPR036915">
    <property type="entry name" value="Cyclin-like_sf"/>
</dbReference>
<feature type="region of interest" description="Disordered" evidence="8">
    <location>
        <begin position="342"/>
        <end position="375"/>
    </location>
</feature>
<dbReference type="GO" id="GO:0051301">
    <property type="term" value="P:cell division"/>
    <property type="evidence" value="ECO:0007669"/>
    <property type="project" value="UniProtKB-KW"/>
</dbReference>
<dbReference type="GO" id="GO:0048316">
    <property type="term" value="P:seed development"/>
    <property type="evidence" value="ECO:0007669"/>
    <property type="project" value="UniProtKB-ARBA"/>
</dbReference>
<dbReference type="CDD" id="cd20543">
    <property type="entry name" value="CYCLIN_AtCycD-like_rpt1"/>
    <property type="match status" value="1"/>
</dbReference>